<dbReference type="KEGG" id="enn:FRE64_07710"/>
<keyword evidence="1" id="KW-0472">Membrane</keyword>
<evidence type="ECO:0000256" key="1">
    <source>
        <dbReference type="SAM" id="Phobius"/>
    </source>
</evidence>
<keyword evidence="1" id="KW-0812">Transmembrane</keyword>
<organism evidence="2 3">
    <name type="scientific">Euhalothece natronophila Z-M001</name>
    <dbReference type="NCBI Taxonomy" id="522448"/>
    <lineage>
        <taxon>Bacteria</taxon>
        <taxon>Bacillati</taxon>
        <taxon>Cyanobacteriota</taxon>
        <taxon>Cyanophyceae</taxon>
        <taxon>Oscillatoriophycideae</taxon>
        <taxon>Chroococcales</taxon>
        <taxon>Halothecacae</taxon>
        <taxon>Halothece cluster</taxon>
        <taxon>Euhalothece</taxon>
    </lineage>
</organism>
<dbReference type="PANTHER" id="PTHR36009">
    <property type="match status" value="1"/>
</dbReference>
<proteinExistence type="predicted"/>
<sequence length="215" mass="24688">MIKKIAFSIIWLGFISYAFLLAPPNNANTSELIEKLINFELEGINPLIVAIFNLMGVLPLIYAPLLIIDGNGQKLPAWIFTFISFGVGAFAILPYLAFREPDFSQEKTNWFIKILDFRLINLLLVILFVVIFTSGIIEGDWNEFVVQWQNSRFIHVMSLDFCLLILLFPALLLDDLGRRQINHSLFFKTIIWIPLIGTFLYLCLRPSLPEKMSSE</sequence>
<reference evidence="2" key="1">
    <citation type="submission" date="2019-08" db="EMBL/GenBank/DDBJ databases">
        <title>Carotenoids and Carotenoid Binding Proteins in the Halophilic Cyanobacterium Euhalothece sp. ZM00.</title>
        <authorList>
            <person name="Cho S.M."/>
            <person name="Song J.Y."/>
            <person name="Park Y.-I."/>
        </authorList>
    </citation>
    <scope>NUCLEOTIDE SEQUENCE [LARGE SCALE GENOMIC DNA]</scope>
    <source>
        <strain evidence="2">Z-M001</strain>
    </source>
</reference>
<dbReference type="EMBL" id="CP042326">
    <property type="protein sequence ID" value="QDZ39838.1"/>
    <property type="molecule type" value="Genomic_DNA"/>
</dbReference>
<keyword evidence="3" id="KW-1185">Reference proteome</keyword>
<evidence type="ECO:0000313" key="3">
    <source>
        <dbReference type="Proteomes" id="UP000318453"/>
    </source>
</evidence>
<keyword evidence="1" id="KW-1133">Transmembrane helix</keyword>
<evidence type="ECO:0000313" key="2">
    <source>
        <dbReference type="EMBL" id="QDZ39838.1"/>
    </source>
</evidence>
<feature type="transmembrane region" description="Helical" evidence="1">
    <location>
        <begin position="44"/>
        <end position="68"/>
    </location>
</feature>
<feature type="transmembrane region" description="Helical" evidence="1">
    <location>
        <begin position="75"/>
        <end position="98"/>
    </location>
</feature>
<feature type="transmembrane region" description="Helical" evidence="1">
    <location>
        <begin position="185"/>
        <end position="204"/>
    </location>
</feature>
<accession>A0A5B8NLG4</accession>
<dbReference type="RefSeq" id="WP_146295435.1">
    <property type="nucleotide sequence ID" value="NZ_CP042326.1"/>
</dbReference>
<dbReference type="PANTHER" id="PTHR36009:SF3">
    <property type="entry name" value="TRANSMEMBRANE PROTEIN"/>
    <property type="match status" value="1"/>
</dbReference>
<gene>
    <name evidence="2" type="ORF">FRE64_07710</name>
</gene>
<feature type="transmembrane region" description="Helical" evidence="1">
    <location>
        <begin position="110"/>
        <end position="132"/>
    </location>
</feature>
<feature type="transmembrane region" description="Helical" evidence="1">
    <location>
        <begin position="153"/>
        <end position="173"/>
    </location>
</feature>
<dbReference type="OrthoDB" id="482433at2"/>
<dbReference type="AlphaFoldDB" id="A0A5B8NLG4"/>
<dbReference type="Proteomes" id="UP000318453">
    <property type="component" value="Chromosome"/>
</dbReference>
<name>A0A5B8NLG4_9CHRO</name>
<protein>
    <submittedName>
        <fullName evidence="2">DUF2834 domain-containing protein</fullName>
    </submittedName>
</protein>